<comment type="catalytic activity">
    <reaction evidence="1 8">
        <text>GTP + H2O = 7,8-dihydroneopterin 3'-triphosphate + formate + H(+)</text>
        <dbReference type="Rhea" id="RHEA:17473"/>
        <dbReference type="ChEBI" id="CHEBI:15377"/>
        <dbReference type="ChEBI" id="CHEBI:15378"/>
        <dbReference type="ChEBI" id="CHEBI:15740"/>
        <dbReference type="ChEBI" id="CHEBI:37565"/>
        <dbReference type="ChEBI" id="CHEBI:58462"/>
        <dbReference type="EC" id="3.5.4.16"/>
    </reaction>
</comment>
<evidence type="ECO:0000259" key="9">
    <source>
        <dbReference type="Pfam" id="PF01227"/>
    </source>
</evidence>
<feature type="binding site" evidence="8">
    <location>
        <position position="182"/>
    </location>
    <ligand>
        <name>Zn(2+)</name>
        <dbReference type="ChEBI" id="CHEBI:29105"/>
    </ligand>
</feature>
<dbReference type="NCBIfam" id="NF006825">
    <property type="entry name" value="PRK09347.1-2"/>
    <property type="match status" value="1"/>
</dbReference>
<evidence type="ECO:0000256" key="6">
    <source>
        <dbReference type="ARBA" id="ARBA00022801"/>
    </source>
</evidence>
<dbReference type="SUPFAM" id="SSF55620">
    <property type="entry name" value="Tetrahydrobiopterin biosynthesis enzymes-like"/>
    <property type="match status" value="1"/>
</dbReference>
<evidence type="ECO:0000256" key="4">
    <source>
        <dbReference type="ARBA" id="ARBA00022563"/>
    </source>
</evidence>
<dbReference type="InterPro" id="IPR018234">
    <property type="entry name" value="GTP_CycHdrlase_I_CS"/>
</dbReference>
<dbReference type="PROSITE" id="PS00860">
    <property type="entry name" value="GTP_CYCLOHYDROL_1_2"/>
    <property type="match status" value="1"/>
</dbReference>
<comment type="subunit">
    <text evidence="8">Homopolymer.</text>
</comment>
<gene>
    <name evidence="8 10" type="primary">folE</name>
    <name evidence="10" type="ORF">CLG94_07215</name>
</gene>
<dbReference type="AlphaFoldDB" id="A0A2T4TWR2"/>
<keyword evidence="5 8" id="KW-0547">Nucleotide-binding</keyword>
<dbReference type="InterPro" id="IPR043134">
    <property type="entry name" value="GTP-CH-I_N"/>
</dbReference>
<evidence type="ECO:0000256" key="8">
    <source>
        <dbReference type="HAMAP-Rule" id="MF_00223"/>
    </source>
</evidence>
<dbReference type="PANTHER" id="PTHR11109">
    <property type="entry name" value="GTP CYCLOHYDROLASE I"/>
    <property type="match status" value="1"/>
</dbReference>
<feature type="binding site" evidence="8">
    <location>
        <position position="111"/>
    </location>
    <ligand>
        <name>Zn(2+)</name>
        <dbReference type="ChEBI" id="CHEBI:29105"/>
    </ligand>
</feature>
<dbReference type="InterPro" id="IPR001474">
    <property type="entry name" value="GTP_CycHdrlase_I"/>
</dbReference>
<dbReference type="GO" id="GO:0005737">
    <property type="term" value="C:cytoplasm"/>
    <property type="evidence" value="ECO:0007669"/>
    <property type="project" value="TreeGrafter"/>
</dbReference>
<evidence type="ECO:0000256" key="5">
    <source>
        <dbReference type="ARBA" id="ARBA00022741"/>
    </source>
</evidence>
<name>A0A2T4TWR2_9BACT</name>
<protein>
    <recommendedName>
        <fullName evidence="8">GTP cyclohydrolase 1</fullName>
        <ecNumber evidence="8">3.5.4.16</ecNumber>
    </recommendedName>
    <alternativeName>
        <fullName evidence="8">GTP cyclohydrolase I</fullName>
        <shortName evidence="8">GTP-CH-I</shortName>
    </alternativeName>
</protein>
<dbReference type="PROSITE" id="PS00859">
    <property type="entry name" value="GTP_CYCLOHYDROL_1_1"/>
    <property type="match status" value="1"/>
</dbReference>
<dbReference type="FunFam" id="3.30.1130.10:FF:000012">
    <property type="entry name" value="GTP cyclohydrolase 1"/>
    <property type="match status" value="1"/>
</dbReference>
<keyword evidence="7 8" id="KW-0342">GTP-binding</keyword>
<dbReference type="PANTHER" id="PTHR11109:SF7">
    <property type="entry name" value="GTP CYCLOHYDROLASE 1"/>
    <property type="match status" value="1"/>
</dbReference>
<evidence type="ECO:0000256" key="2">
    <source>
        <dbReference type="ARBA" id="ARBA00005080"/>
    </source>
</evidence>
<dbReference type="GO" id="GO:0046654">
    <property type="term" value="P:tetrahydrofolate biosynthetic process"/>
    <property type="evidence" value="ECO:0007669"/>
    <property type="project" value="UniProtKB-UniRule"/>
</dbReference>
<proteinExistence type="inferred from homology"/>
<evidence type="ECO:0000256" key="3">
    <source>
        <dbReference type="ARBA" id="ARBA00008085"/>
    </source>
</evidence>
<dbReference type="UniPathway" id="UPA00848">
    <property type="reaction ID" value="UER00151"/>
</dbReference>
<dbReference type="GO" id="GO:0005525">
    <property type="term" value="F:GTP binding"/>
    <property type="evidence" value="ECO:0007669"/>
    <property type="project" value="UniProtKB-KW"/>
</dbReference>
<sequence>MDARRAGHAGAIAGILPEASKHSQFSVKGADVSHAENRRMIERLVRDLLKEIGEDPDREGLVKTPERVERMLAFLTSGYGKQVDDVLNKAVFQDNYDEIVVVKDIDFFSLCEHHLLPFFGKCHVGYLPDGKIVGLSKLVRLVEMYSRRLQVQERLTSQIANALLEALQPRGVAVVMEAQHLCMMMRGVEKQNSKAVTSSMHGIFRERIESRNEFMQLIRSHAT</sequence>
<reference evidence="11" key="2">
    <citation type="journal article" date="2018" name="Environ. Microbiol.">
        <title>Bloom of a denitrifying methanotroph, 'Candidatus Methylomirabilis limnetica', in a deep stratified lake.</title>
        <authorList>
            <person name="Graf J.S."/>
            <person name="Mayr M.J."/>
            <person name="Marchant H.K."/>
            <person name="Tienken D."/>
            <person name="Hach P.F."/>
            <person name="Brand A."/>
            <person name="Schubert C.J."/>
            <person name="Kuypers M.M."/>
            <person name="Milucka J."/>
        </authorList>
    </citation>
    <scope>NUCLEOTIDE SEQUENCE [LARGE SCALE GENOMIC DNA]</scope>
    <source>
        <strain evidence="11">Zug</strain>
    </source>
</reference>
<dbReference type="OrthoDB" id="9801207at2"/>
<evidence type="ECO:0000256" key="7">
    <source>
        <dbReference type="ARBA" id="ARBA00023134"/>
    </source>
</evidence>
<dbReference type="Proteomes" id="UP000241436">
    <property type="component" value="Unassembled WGS sequence"/>
</dbReference>
<comment type="similarity">
    <text evidence="3 8">Belongs to the GTP cyclohydrolase I family.</text>
</comment>
<dbReference type="GO" id="GO:0006729">
    <property type="term" value="P:tetrahydrobiopterin biosynthetic process"/>
    <property type="evidence" value="ECO:0007669"/>
    <property type="project" value="TreeGrafter"/>
</dbReference>
<keyword evidence="6 8" id="KW-0378">Hydrolase</keyword>
<keyword evidence="4 8" id="KW-0554">One-carbon metabolism</keyword>
<dbReference type="Gene3D" id="3.30.1130.10">
    <property type="match status" value="1"/>
</dbReference>
<keyword evidence="11" id="KW-1185">Reference proteome</keyword>
<dbReference type="GO" id="GO:0008270">
    <property type="term" value="F:zinc ion binding"/>
    <property type="evidence" value="ECO:0007669"/>
    <property type="project" value="UniProtKB-UniRule"/>
</dbReference>
<dbReference type="InterPro" id="IPR043133">
    <property type="entry name" value="GTP-CH-I_C/QueF"/>
</dbReference>
<dbReference type="CDD" id="cd00642">
    <property type="entry name" value="GTP_cyclohydro1"/>
    <property type="match status" value="1"/>
</dbReference>
<keyword evidence="8" id="KW-0862">Zinc</keyword>
<dbReference type="NCBIfam" id="TIGR00063">
    <property type="entry name" value="folE"/>
    <property type="match status" value="1"/>
</dbReference>
<dbReference type="Pfam" id="PF01227">
    <property type="entry name" value="GTP_cyclohydroI"/>
    <property type="match status" value="1"/>
</dbReference>
<dbReference type="InterPro" id="IPR020602">
    <property type="entry name" value="GTP_CycHdrlase_I_dom"/>
</dbReference>
<dbReference type="Gene3D" id="1.10.286.10">
    <property type="match status" value="1"/>
</dbReference>
<keyword evidence="8" id="KW-0479">Metal-binding</keyword>
<comment type="caution">
    <text evidence="10">The sequence shown here is derived from an EMBL/GenBank/DDBJ whole genome shotgun (WGS) entry which is preliminary data.</text>
</comment>
<evidence type="ECO:0000256" key="1">
    <source>
        <dbReference type="ARBA" id="ARBA00001052"/>
    </source>
</evidence>
<evidence type="ECO:0000313" key="10">
    <source>
        <dbReference type="EMBL" id="PTL35562.1"/>
    </source>
</evidence>
<evidence type="ECO:0000313" key="11">
    <source>
        <dbReference type="Proteomes" id="UP000241436"/>
    </source>
</evidence>
<feature type="binding site" evidence="8">
    <location>
        <position position="114"/>
    </location>
    <ligand>
        <name>Zn(2+)</name>
        <dbReference type="ChEBI" id="CHEBI:29105"/>
    </ligand>
</feature>
<accession>A0A2T4TWR2</accession>
<dbReference type="EC" id="3.5.4.16" evidence="8"/>
<dbReference type="GO" id="GO:0003934">
    <property type="term" value="F:GTP cyclohydrolase I activity"/>
    <property type="evidence" value="ECO:0007669"/>
    <property type="project" value="UniProtKB-UniRule"/>
</dbReference>
<dbReference type="GO" id="GO:0006730">
    <property type="term" value="P:one-carbon metabolic process"/>
    <property type="evidence" value="ECO:0007669"/>
    <property type="project" value="UniProtKB-UniRule"/>
</dbReference>
<feature type="domain" description="GTP cyclohydrolase I" evidence="9">
    <location>
        <begin position="41"/>
        <end position="219"/>
    </location>
</feature>
<reference evidence="10 11" key="1">
    <citation type="submission" date="2017-09" db="EMBL/GenBank/DDBJ databases">
        <title>Bloom of a denitrifying methanotroph, Candidatus Methylomirabilis limnetica, in a deep stratified lake.</title>
        <authorList>
            <person name="Graf J.S."/>
            <person name="Marchant H.K."/>
            <person name="Tienken D."/>
            <person name="Hach P.F."/>
            <person name="Brand A."/>
            <person name="Schubert C.J."/>
            <person name="Kuypers M.M."/>
            <person name="Milucka J."/>
        </authorList>
    </citation>
    <scope>NUCLEOTIDE SEQUENCE [LARGE SCALE GENOMIC DNA]</scope>
    <source>
        <strain evidence="10 11">Zug</strain>
    </source>
</reference>
<comment type="pathway">
    <text evidence="2 8">Cofactor biosynthesis; 7,8-dihydroneopterin triphosphate biosynthesis; 7,8-dihydroneopterin triphosphate from GTP: step 1/1.</text>
</comment>
<organism evidence="10 11">
    <name type="scientific">Candidatus Methylomirabilis limnetica</name>
    <dbReference type="NCBI Taxonomy" id="2033718"/>
    <lineage>
        <taxon>Bacteria</taxon>
        <taxon>Candidatus Methylomirabilota</taxon>
        <taxon>Candidatus Methylomirabilia</taxon>
        <taxon>Candidatus Methylomirabilales</taxon>
        <taxon>Candidatus Methylomirabilaceae</taxon>
        <taxon>Candidatus Methylomirabilis</taxon>
    </lineage>
</organism>
<dbReference type="NCBIfam" id="NF006826">
    <property type="entry name" value="PRK09347.1-3"/>
    <property type="match status" value="1"/>
</dbReference>
<dbReference type="HAMAP" id="MF_00223">
    <property type="entry name" value="FolE"/>
    <property type="match status" value="1"/>
</dbReference>
<dbReference type="EMBL" id="NVQC01000022">
    <property type="protein sequence ID" value="PTL35562.1"/>
    <property type="molecule type" value="Genomic_DNA"/>
</dbReference>